<accession>A0A830F2R8</accession>
<dbReference type="EMBL" id="BMPG01000002">
    <property type="protein sequence ID" value="GGL56795.1"/>
    <property type="molecule type" value="Genomic_DNA"/>
</dbReference>
<sequence>MPGTLTVHFNRGRNESVAVDRDRFEVTGSFTLELVNHGSPAHVHLRLDDALSGVARLDSANEYLDEGETLRVPVIVSAAADDVRGELEVVTQYGREKVSVPVFVDYTSEEAKPVEIDESLGEFQPSEPSRRFSLGRLAPALVVAVGILVTVLAILVADRTVAAMVAVVVLLGSVSAAVFLYRQV</sequence>
<dbReference type="RefSeq" id="WP_188977275.1">
    <property type="nucleotide sequence ID" value="NZ_BMPG01000002.1"/>
</dbReference>
<feature type="transmembrane region" description="Helical" evidence="1">
    <location>
        <begin position="161"/>
        <end position="181"/>
    </location>
</feature>
<evidence type="ECO:0000256" key="1">
    <source>
        <dbReference type="SAM" id="Phobius"/>
    </source>
</evidence>
<keyword evidence="3" id="KW-1185">Reference proteome</keyword>
<dbReference type="Proteomes" id="UP000607197">
    <property type="component" value="Unassembled WGS sequence"/>
</dbReference>
<dbReference type="Pfam" id="PF24368">
    <property type="entry name" value="DUF7524"/>
    <property type="match status" value="1"/>
</dbReference>
<comment type="caution">
    <text evidence="2">The sequence shown here is derived from an EMBL/GenBank/DDBJ whole genome shotgun (WGS) entry which is preliminary data.</text>
</comment>
<keyword evidence="1" id="KW-1133">Transmembrane helix</keyword>
<evidence type="ECO:0000313" key="3">
    <source>
        <dbReference type="Proteomes" id="UP000607197"/>
    </source>
</evidence>
<feature type="transmembrane region" description="Helical" evidence="1">
    <location>
        <begin position="137"/>
        <end position="155"/>
    </location>
</feature>
<evidence type="ECO:0000313" key="2">
    <source>
        <dbReference type="EMBL" id="GGL56795.1"/>
    </source>
</evidence>
<reference evidence="2" key="1">
    <citation type="journal article" date="2014" name="Int. J. Syst. Evol. Microbiol.">
        <title>Complete genome sequence of Corynebacterium casei LMG S-19264T (=DSM 44701T), isolated from a smear-ripened cheese.</title>
        <authorList>
            <consortium name="US DOE Joint Genome Institute (JGI-PGF)"/>
            <person name="Walter F."/>
            <person name="Albersmeier A."/>
            <person name="Kalinowski J."/>
            <person name="Ruckert C."/>
        </authorList>
    </citation>
    <scope>NUCLEOTIDE SEQUENCE</scope>
    <source>
        <strain evidence="2">JCM 19596</strain>
    </source>
</reference>
<proteinExistence type="predicted"/>
<protein>
    <submittedName>
        <fullName evidence="2">Uncharacterized protein</fullName>
    </submittedName>
</protein>
<organism evidence="2 3">
    <name type="scientific">Halocalculus aciditolerans</name>
    <dbReference type="NCBI Taxonomy" id="1383812"/>
    <lineage>
        <taxon>Archaea</taxon>
        <taxon>Methanobacteriati</taxon>
        <taxon>Methanobacteriota</taxon>
        <taxon>Stenosarchaea group</taxon>
        <taxon>Halobacteria</taxon>
        <taxon>Halobacteriales</taxon>
        <taxon>Halobacteriaceae</taxon>
        <taxon>Halocalculus</taxon>
    </lineage>
</organism>
<reference evidence="2" key="2">
    <citation type="submission" date="2020-09" db="EMBL/GenBank/DDBJ databases">
        <authorList>
            <person name="Sun Q."/>
            <person name="Ohkuma M."/>
        </authorList>
    </citation>
    <scope>NUCLEOTIDE SEQUENCE</scope>
    <source>
        <strain evidence="2">JCM 19596</strain>
    </source>
</reference>
<dbReference type="InterPro" id="IPR055946">
    <property type="entry name" value="DUF7524"/>
</dbReference>
<dbReference type="AlphaFoldDB" id="A0A830F2R8"/>
<name>A0A830F2R8_9EURY</name>
<dbReference type="OrthoDB" id="282430at2157"/>
<gene>
    <name evidence="2" type="ORF">GCM10009039_13690</name>
</gene>
<keyword evidence="1" id="KW-0472">Membrane</keyword>
<keyword evidence="1" id="KW-0812">Transmembrane</keyword>